<dbReference type="PANTHER" id="PTHR46429:SF1">
    <property type="entry name" value="23S RRNA (GUANOSINE-2'-O-)-METHYLTRANSFERASE RLMB"/>
    <property type="match status" value="1"/>
</dbReference>
<evidence type="ECO:0000256" key="4">
    <source>
        <dbReference type="ARBA" id="ARBA00022603"/>
    </source>
</evidence>
<evidence type="ECO:0000256" key="5">
    <source>
        <dbReference type="ARBA" id="ARBA00022679"/>
    </source>
</evidence>
<dbReference type="GO" id="GO:0003723">
    <property type="term" value="F:RNA binding"/>
    <property type="evidence" value="ECO:0007669"/>
    <property type="project" value="InterPro"/>
</dbReference>
<name>A0A3B1AVD4_9ZZZZ</name>
<keyword evidence="4 8" id="KW-0489">Methyltransferase</keyword>
<accession>A0A3B1AVD4</accession>
<sequence>MSSSLNYIYGLHAVQATLEKEPETISCLWLEHARRDARAQKLMALGRAAGIEIKKVKREELDALVGDVRHQGVVAAATAVAAKDEAWLKLLLADLTEPAFLLVLDGVTDPHNLGACLRTADAAGVHAVIAPRDNACGLTGTVRKVACGAAETVPFVQVTNLARSLRMLQKEGIWLTGADAETSQDIYAADLRGPTALVMGAEGSGLRRLTREHCDQLVRLPMLGSVQSLNVSVSTGICLYEALRQRSV</sequence>
<dbReference type="SMART" id="SM00967">
    <property type="entry name" value="SpoU_sub_bind"/>
    <property type="match status" value="1"/>
</dbReference>
<organism evidence="8">
    <name type="scientific">hydrothermal vent metagenome</name>
    <dbReference type="NCBI Taxonomy" id="652676"/>
    <lineage>
        <taxon>unclassified sequences</taxon>
        <taxon>metagenomes</taxon>
        <taxon>ecological metagenomes</taxon>
    </lineage>
</organism>
<dbReference type="EMBL" id="UOFY01000043">
    <property type="protein sequence ID" value="VAX09999.1"/>
    <property type="molecule type" value="Genomic_DNA"/>
</dbReference>
<gene>
    <name evidence="8" type="ORF">MNBD_GAMMA25-210</name>
</gene>
<dbReference type="AlphaFoldDB" id="A0A3B1AVD4"/>
<dbReference type="Pfam" id="PF08032">
    <property type="entry name" value="SpoU_sub_bind"/>
    <property type="match status" value="1"/>
</dbReference>
<keyword evidence="3" id="KW-0698">rRNA processing</keyword>
<proteinExistence type="inferred from homology"/>
<dbReference type="GO" id="GO:0005829">
    <property type="term" value="C:cytosol"/>
    <property type="evidence" value="ECO:0007669"/>
    <property type="project" value="TreeGrafter"/>
</dbReference>
<dbReference type="Gene3D" id="3.30.1330.30">
    <property type="match status" value="1"/>
</dbReference>
<dbReference type="PANTHER" id="PTHR46429">
    <property type="entry name" value="23S RRNA (GUANOSINE-2'-O-)-METHYLTRANSFERASE RLMB"/>
    <property type="match status" value="1"/>
</dbReference>
<dbReference type="InterPro" id="IPR029026">
    <property type="entry name" value="tRNA_m1G_MTases_N"/>
</dbReference>
<dbReference type="CDD" id="cd18103">
    <property type="entry name" value="SpoU-like_RlmB"/>
    <property type="match status" value="1"/>
</dbReference>
<dbReference type="FunFam" id="3.40.1280.10:FF:000008">
    <property type="entry name" value="Group 3 RNA methyltransferase TrmH"/>
    <property type="match status" value="1"/>
</dbReference>
<dbReference type="InterPro" id="IPR013123">
    <property type="entry name" value="SpoU_subst-bd"/>
</dbReference>
<dbReference type="NCBIfam" id="TIGR00186">
    <property type="entry name" value="rRNA_methyl_3"/>
    <property type="match status" value="1"/>
</dbReference>
<dbReference type="HAMAP" id="MF_01887">
    <property type="entry name" value="23SrRNA_methyltr_B"/>
    <property type="match status" value="1"/>
</dbReference>
<evidence type="ECO:0000256" key="2">
    <source>
        <dbReference type="ARBA" id="ARBA00022490"/>
    </source>
</evidence>
<dbReference type="SUPFAM" id="SSF55315">
    <property type="entry name" value="L30e-like"/>
    <property type="match status" value="1"/>
</dbReference>
<dbReference type="InterPro" id="IPR029064">
    <property type="entry name" value="Ribosomal_eL30-like_sf"/>
</dbReference>
<dbReference type="InterPro" id="IPR024915">
    <property type="entry name" value="23S_rRNA_MeTrfase_RlmB"/>
</dbReference>
<dbReference type="InterPro" id="IPR001537">
    <property type="entry name" value="SpoU_MeTrfase"/>
</dbReference>
<dbReference type="Gene3D" id="3.40.1280.10">
    <property type="match status" value="1"/>
</dbReference>
<keyword evidence="6" id="KW-0949">S-adenosyl-L-methionine</keyword>
<keyword evidence="2" id="KW-0963">Cytoplasm</keyword>
<dbReference type="GO" id="GO:0070039">
    <property type="term" value="F:rRNA (guanosine-2'-O-)-methyltransferase activity"/>
    <property type="evidence" value="ECO:0007669"/>
    <property type="project" value="TreeGrafter"/>
</dbReference>
<evidence type="ECO:0000259" key="7">
    <source>
        <dbReference type="SMART" id="SM00967"/>
    </source>
</evidence>
<dbReference type="InterPro" id="IPR004441">
    <property type="entry name" value="rRNA_MeTrfase_TrmH"/>
</dbReference>
<dbReference type="Pfam" id="PF00588">
    <property type="entry name" value="SpoU_methylase"/>
    <property type="match status" value="1"/>
</dbReference>
<dbReference type="EC" id="2.1.1.185" evidence="8"/>
<evidence type="ECO:0000256" key="1">
    <source>
        <dbReference type="ARBA" id="ARBA00007228"/>
    </source>
</evidence>
<reference evidence="8" key="1">
    <citation type="submission" date="2018-06" db="EMBL/GenBank/DDBJ databases">
        <authorList>
            <person name="Zhirakovskaya E."/>
        </authorList>
    </citation>
    <scope>NUCLEOTIDE SEQUENCE</scope>
</reference>
<evidence type="ECO:0000256" key="3">
    <source>
        <dbReference type="ARBA" id="ARBA00022552"/>
    </source>
</evidence>
<evidence type="ECO:0000313" key="8">
    <source>
        <dbReference type="EMBL" id="VAX09999.1"/>
    </source>
</evidence>
<evidence type="ECO:0000256" key="6">
    <source>
        <dbReference type="ARBA" id="ARBA00022691"/>
    </source>
</evidence>
<keyword evidence="5 8" id="KW-0808">Transferase</keyword>
<feature type="domain" description="RNA 2-O ribose methyltransferase substrate binding" evidence="7">
    <location>
        <begin position="7"/>
        <end position="83"/>
    </location>
</feature>
<dbReference type="SUPFAM" id="SSF75217">
    <property type="entry name" value="alpha/beta knot"/>
    <property type="match status" value="1"/>
</dbReference>
<comment type="similarity">
    <text evidence="1">Belongs to the class IV-like SAM-binding methyltransferase superfamily. RNA methyltransferase TrmH family.</text>
</comment>
<protein>
    <submittedName>
        <fullName evidence="8">23S rRNA (Guanosine(2251)-2'-O)-methyltransferase</fullName>
        <ecNumber evidence="8">2.1.1.185</ecNumber>
    </submittedName>
</protein>
<dbReference type="InterPro" id="IPR029028">
    <property type="entry name" value="Alpha/beta_knot_MTases"/>
</dbReference>